<sequence>MCNARHVEQQAPEYTQSTDDALRTCRVVAIAPRSKCRFGAFTARTERIVDKDLPKAFRFCRTPSTPHGQKQTIPTSPLTMVGGDAEALRHAYHYGTLLVDLEKCRPLDLLPERNATTGTSRLSGHHAVQWVSRDRAGVYAKGVTRGAP</sequence>
<dbReference type="KEGG" id="brh:RBRH_01793"/>
<accession>E5AUZ0</accession>
<dbReference type="eggNOG" id="COG3464">
    <property type="taxonomic scope" value="Bacteria"/>
</dbReference>
<keyword evidence="1" id="KW-0614">Plasmid</keyword>
<geneLocation type="plasmid" evidence="1 2">
    <name>pBRH01</name>
</geneLocation>
<reference evidence="1 2" key="1">
    <citation type="journal article" date="2011" name="J. Bacteriol.">
        <title>Complete genome sequence of Burkholderia rhizoxinica, an endosymbiont of Rhizopus microsporus.</title>
        <authorList>
            <person name="Lackner G."/>
            <person name="Moebius N."/>
            <person name="Partida-Martinez L."/>
            <person name="Hertweck C."/>
        </authorList>
    </citation>
    <scope>NUCLEOTIDE SEQUENCE [LARGE SCALE GENOMIC DNA]</scope>
    <source>
        <strain evidence="2">DSM 19002 / CIP 109453 / HKI 454</strain>
        <plasmid evidence="1 2">pBRH01</plasmid>
    </source>
</reference>
<protein>
    <submittedName>
        <fullName evidence="1">Transposase</fullName>
    </submittedName>
</protein>
<evidence type="ECO:0000313" key="2">
    <source>
        <dbReference type="Proteomes" id="UP000007437"/>
    </source>
</evidence>
<dbReference type="EMBL" id="FR687360">
    <property type="protein sequence ID" value="CBW76914.1"/>
    <property type="molecule type" value="Genomic_DNA"/>
</dbReference>
<name>E5AUZ0_MYCRK</name>
<dbReference type="Proteomes" id="UP000007437">
    <property type="component" value="Plasmid pBRH01"/>
</dbReference>
<evidence type="ECO:0000313" key="1">
    <source>
        <dbReference type="EMBL" id="CBW76914.1"/>
    </source>
</evidence>
<dbReference type="HOGENOM" id="CLU_1755436_0_0_4"/>
<proteinExistence type="predicted"/>
<gene>
    <name evidence="1" type="ordered locus">RBRH_01793</name>
</gene>
<dbReference type="AlphaFoldDB" id="E5AUZ0"/>
<organism evidence="1 2">
    <name type="scientific">Mycetohabitans rhizoxinica (strain DSM 19002 / CIP 109453 / HKI 454)</name>
    <name type="common">Paraburkholderia rhizoxinica</name>
    <dbReference type="NCBI Taxonomy" id="882378"/>
    <lineage>
        <taxon>Bacteria</taxon>
        <taxon>Pseudomonadati</taxon>
        <taxon>Pseudomonadota</taxon>
        <taxon>Betaproteobacteria</taxon>
        <taxon>Burkholderiales</taxon>
        <taxon>Burkholderiaceae</taxon>
        <taxon>Mycetohabitans</taxon>
    </lineage>
</organism>